<protein>
    <submittedName>
        <fullName evidence="1">Uncharacterized protein</fullName>
    </submittedName>
</protein>
<proteinExistence type="predicted"/>
<gene>
    <name evidence="1" type="ORF">SAMN02745217_00004</name>
</gene>
<dbReference type="Proteomes" id="UP000184612">
    <property type="component" value="Unassembled WGS sequence"/>
</dbReference>
<name>A0A1M7XWD1_9FIRM</name>
<dbReference type="EMBL" id="FRFD01000003">
    <property type="protein sequence ID" value="SHO42856.1"/>
    <property type="molecule type" value="Genomic_DNA"/>
</dbReference>
<accession>A0A1M7XWD1</accession>
<sequence>MEVLELRRESNNFHVFFYQTTRTQKRKAAVSKVVKIQII</sequence>
<evidence type="ECO:0000313" key="2">
    <source>
        <dbReference type="Proteomes" id="UP000184612"/>
    </source>
</evidence>
<reference evidence="1 2" key="1">
    <citation type="submission" date="2016-12" db="EMBL/GenBank/DDBJ databases">
        <authorList>
            <person name="Song W.-J."/>
            <person name="Kurnit D.M."/>
        </authorList>
    </citation>
    <scope>NUCLEOTIDE SEQUENCE [LARGE SCALE GENOMIC DNA]</scope>
    <source>
        <strain evidence="1 2">DSM 12503</strain>
    </source>
</reference>
<evidence type="ECO:0000313" key="1">
    <source>
        <dbReference type="EMBL" id="SHO42856.1"/>
    </source>
</evidence>
<keyword evidence="2" id="KW-1185">Reference proteome</keyword>
<organism evidence="1 2">
    <name type="scientific">Anaerocolumna xylanovorans DSM 12503</name>
    <dbReference type="NCBI Taxonomy" id="1121345"/>
    <lineage>
        <taxon>Bacteria</taxon>
        <taxon>Bacillati</taxon>
        <taxon>Bacillota</taxon>
        <taxon>Clostridia</taxon>
        <taxon>Lachnospirales</taxon>
        <taxon>Lachnospiraceae</taxon>
        <taxon>Anaerocolumna</taxon>
    </lineage>
</organism>
<dbReference type="STRING" id="1121345.SAMN02745217_00004"/>
<dbReference type="AlphaFoldDB" id="A0A1M7XWD1"/>